<dbReference type="AlphaFoldDB" id="A0A8R7Q237"/>
<reference evidence="2" key="2">
    <citation type="submission" date="2018-03" db="EMBL/GenBank/DDBJ databases">
        <title>The Triticum urartu genome reveals the dynamic nature of wheat genome evolution.</title>
        <authorList>
            <person name="Ling H."/>
            <person name="Ma B."/>
            <person name="Shi X."/>
            <person name="Liu H."/>
            <person name="Dong L."/>
            <person name="Sun H."/>
            <person name="Cao Y."/>
            <person name="Gao Q."/>
            <person name="Zheng S."/>
            <person name="Li Y."/>
            <person name="Yu Y."/>
            <person name="Du H."/>
            <person name="Qi M."/>
            <person name="Li Y."/>
            <person name="Yu H."/>
            <person name="Cui Y."/>
            <person name="Wang N."/>
            <person name="Chen C."/>
            <person name="Wu H."/>
            <person name="Zhao Y."/>
            <person name="Zhang J."/>
            <person name="Li Y."/>
            <person name="Zhou W."/>
            <person name="Zhang B."/>
            <person name="Hu W."/>
            <person name="Eijk M."/>
            <person name="Tang J."/>
            <person name="Witsenboer H."/>
            <person name="Zhao S."/>
            <person name="Li Z."/>
            <person name="Zhang A."/>
            <person name="Wang D."/>
            <person name="Liang C."/>
        </authorList>
    </citation>
    <scope>NUCLEOTIDE SEQUENCE [LARGE SCALE GENOMIC DNA]</scope>
    <source>
        <strain evidence="2">cv. G1812</strain>
    </source>
</reference>
<protein>
    <submittedName>
        <fullName evidence="2">Uncharacterized protein</fullName>
    </submittedName>
</protein>
<reference evidence="3" key="1">
    <citation type="journal article" date="2013" name="Nature">
        <title>Draft genome of the wheat A-genome progenitor Triticum urartu.</title>
        <authorList>
            <person name="Ling H.Q."/>
            <person name="Zhao S."/>
            <person name="Liu D."/>
            <person name="Wang J."/>
            <person name="Sun H."/>
            <person name="Zhang C."/>
            <person name="Fan H."/>
            <person name="Li D."/>
            <person name="Dong L."/>
            <person name="Tao Y."/>
            <person name="Gao C."/>
            <person name="Wu H."/>
            <person name="Li Y."/>
            <person name="Cui Y."/>
            <person name="Guo X."/>
            <person name="Zheng S."/>
            <person name="Wang B."/>
            <person name="Yu K."/>
            <person name="Liang Q."/>
            <person name="Yang W."/>
            <person name="Lou X."/>
            <person name="Chen J."/>
            <person name="Feng M."/>
            <person name="Jian J."/>
            <person name="Zhang X."/>
            <person name="Luo G."/>
            <person name="Jiang Y."/>
            <person name="Liu J."/>
            <person name="Wang Z."/>
            <person name="Sha Y."/>
            <person name="Zhang B."/>
            <person name="Wu H."/>
            <person name="Tang D."/>
            <person name="Shen Q."/>
            <person name="Xue P."/>
            <person name="Zou S."/>
            <person name="Wang X."/>
            <person name="Liu X."/>
            <person name="Wang F."/>
            <person name="Yang Y."/>
            <person name="An X."/>
            <person name="Dong Z."/>
            <person name="Zhang K."/>
            <person name="Zhang X."/>
            <person name="Luo M.C."/>
            <person name="Dvorak J."/>
            <person name="Tong Y."/>
            <person name="Wang J."/>
            <person name="Yang H."/>
            <person name="Li Z."/>
            <person name="Wang D."/>
            <person name="Zhang A."/>
            <person name="Wang J."/>
        </authorList>
    </citation>
    <scope>NUCLEOTIDE SEQUENCE</scope>
    <source>
        <strain evidence="3">cv. G1812</strain>
    </source>
</reference>
<keyword evidence="3" id="KW-1185">Reference proteome</keyword>
<reference evidence="2" key="3">
    <citation type="submission" date="2022-06" db="UniProtKB">
        <authorList>
            <consortium name="EnsemblPlants"/>
        </authorList>
    </citation>
    <scope>IDENTIFICATION</scope>
</reference>
<proteinExistence type="predicted"/>
<sequence length="167" mass="18152">RCPRATPHEIPSPLPSPSQPPPIPSPIFLPQTLTRLAVRHRPSRPPPPPPAAAAAPAPAVAVAPRSSRGRRPHFPPRPLPCAPTTPSPAAAPQVPPWPRHGACRHGLRAPPMTACLAHVQIYKRSRRVMFWMLILTNSCRMNYAMTAWMSFVCSSHLPGGPSPTGWR</sequence>
<feature type="region of interest" description="Disordered" evidence="1">
    <location>
        <begin position="1"/>
        <end position="97"/>
    </location>
</feature>
<accession>A0A8R7Q237</accession>
<dbReference type="EnsemblPlants" id="TuG1812G0400000993.01.T01">
    <property type="protein sequence ID" value="TuG1812G0400000993.01.T01"/>
    <property type="gene ID" value="TuG1812G0400000993.01"/>
</dbReference>
<feature type="compositionally biased region" description="Low complexity" evidence="1">
    <location>
        <begin position="52"/>
        <end position="66"/>
    </location>
</feature>
<evidence type="ECO:0000313" key="2">
    <source>
        <dbReference type="EnsemblPlants" id="TuG1812G0400000993.01.T01"/>
    </source>
</evidence>
<feature type="compositionally biased region" description="Pro residues" evidence="1">
    <location>
        <begin position="75"/>
        <end position="86"/>
    </location>
</feature>
<organism evidence="2 3">
    <name type="scientific">Triticum urartu</name>
    <name type="common">Red wild einkorn</name>
    <name type="synonym">Crithodium urartu</name>
    <dbReference type="NCBI Taxonomy" id="4572"/>
    <lineage>
        <taxon>Eukaryota</taxon>
        <taxon>Viridiplantae</taxon>
        <taxon>Streptophyta</taxon>
        <taxon>Embryophyta</taxon>
        <taxon>Tracheophyta</taxon>
        <taxon>Spermatophyta</taxon>
        <taxon>Magnoliopsida</taxon>
        <taxon>Liliopsida</taxon>
        <taxon>Poales</taxon>
        <taxon>Poaceae</taxon>
        <taxon>BOP clade</taxon>
        <taxon>Pooideae</taxon>
        <taxon>Triticodae</taxon>
        <taxon>Triticeae</taxon>
        <taxon>Triticinae</taxon>
        <taxon>Triticum</taxon>
    </lineage>
</organism>
<evidence type="ECO:0000256" key="1">
    <source>
        <dbReference type="SAM" id="MobiDB-lite"/>
    </source>
</evidence>
<dbReference type="Gramene" id="TuG1812G0400000993.01.T01">
    <property type="protein sequence ID" value="TuG1812G0400000993.01.T01"/>
    <property type="gene ID" value="TuG1812G0400000993.01"/>
</dbReference>
<dbReference type="Proteomes" id="UP000015106">
    <property type="component" value="Chromosome 4"/>
</dbReference>
<feature type="compositionally biased region" description="Pro residues" evidence="1">
    <location>
        <begin position="10"/>
        <end position="27"/>
    </location>
</feature>
<name>A0A8R7Q237_TRIUA</name>
<evidence type="ECO:0000313" key="3">
    <source>
        <dbReference type="Proteomes" id="UP000015106"/>
    </source>
</evidence>